<gene>
    <name evidence="1" type="ORF">NE542_06450</name>
</gene>
<dbReference type="AlphaFoldDB" id="A0AAP2XNL0"/>
<dbReference type="NCBIfam" id="TIGR04223">
    <property type="entry name" value="quorum_AgrD"/>
    <property type="match status" value="1"/>
</dbReference>
<dbReference type="RefSeq" id="WP_117347707.1">
    <property type="nucleotide sequence ID" value="NZ_JAJDKX010000027.1"/>
</dbReference>
<evidence type="ECO:0000313" key="1">
    <source>
        <dbReference type="EMBL" id="MCQ5061472.1"/>
    </source>
</evidence>
<dbReference type="Proteomes" id="UP001204814">
    <property type="component" value="Unassembled WGS sequence"/>
</dbReference>
<sequence length="48" mass="5610">MKKELLKFVAKKSLSAAKSSTENTSRWHMYEPPLPKKLMKGILNYEKK</sequence>
<comment type="caution">
    <text evidence="1">The sequence shown here is derived from an EMBL/GenBank/DDBJ whole genome shotgun (WGS) entry which is preliminary data.</text>
</comment>
<dbReference type="EMBL" id="JANGBO010000004">
    <property type="protein sequence ID" value="MCQ5061472.1"/>
    <property type="molecule type" value="Genomic_DNA"/>
</dbReference>
<protein>
    <submittedName>
        <fullName evidence="1">Cyclic lactone autoinducer peptide</fullName>
    </submittedName>
</protein>
<dbReference type="InterPro" id="IPR009229">
    <property type="entry name" value="AgrD"/>
</dbReference>
<name>A0AAP2XNL0_9FIRM</name>
<reference evidence="1" key="1">
    <citation type="submission" date="2022-06" db="EMBL/GenBank/DDBJ databases">
        <title>Isolation of gut microbiota from human fecal samples.</title>
        <authorList>
            <person name="Pamer E.G."/>
            <person name="Barat B."/>
            <person name="Waligurski E."/>
            <person name="Medina S."/>
            <person name="Paddock L."/>
            <person name="Mostad J."/>
        </authorList>
    </citation>
    <scope>NUCLEOTIDE SEQUENCE</scope>
    <source>
        <strain evidence="1">DFI.6.24</strain>
    </source>
</reference>
<accession>A0AAP2XNL0</accession>
<organism evidence="1 2">
    <name type="scientific">Faecalibacillus intestinalis</name>
    <dbReference type="NCBI Taxonomy" id="1982626"/>
    <lineage>
        <taxon>Bacteria</taxon>
        <taxon>Bacillati</taxon>
        <taxon>Bacillota</taxon>
        <taxon>Erysipelotrichia</taxon>
        <taxon>Erysipelotrichales</taxon>
        <taxon>Coprobacillaceae</taxon>
        <taxon>Faecalibacillus</taxon>
    </lineage>
</organism>
<proteinExistence type="predicted"/>
<evidence type="ECO:0000313" key="2">
    <source>
        <dbReference type="Proteomes" id="UP001204814"/>
    </source>
</evidence>